<sequence length="81" mass="8808">MCNFTVAMPDNFYLLYMGDATSNYDSEEEEQSTGTTEESPAVKVTEQQITDAENACTANITGWTPPTTPEPTKSLEPVAVP</sequence>
<proteinExistence type="evidence at transcript level"/>
<feature type="region of interest" description="Disordered" evidence="1">
    <location>
        <begin position="23"/>
        <end position="44"/>
    </location>
</feature>
<accession>Q95WX5</accession>
<name>Q95WX5_IXOSC</name>
<reference evidence="2" key="1">
    <citation type="journal article" date="2001" name="J. Infect. Dis.">
        <title>Salp25D, an Ixodes scapularis antioxidant, is 1 of 14 immunodominant antigens in engorged tick salivary glands.</title>
        <authorList>
            <person name="Das S."/>
            <person name="Banerjee G."/>
            <person name="DePonte K."/>
            <person name="Marcantonio N."/>
            <person name="Kantor F.S."/>
            <person name="Fikrig E."/>
        </authorList>
    </citation>
    <scope>NUCLEOTIDE SEQUENCE</scope>
</reference>
<dbReference type="VEuPathDB" id="VectorBase:ISCP_028328"/>
<feature type="region of interest" description="Disordered" evidence="1">
    <location>
        <begin position="56"/>
        <end position="81"/>
    </location>
</feature>
<evidence type="ECO:0000256" key="1">
    <source>
        <dbReference type="SAM" id="MobiDB-lite"/>
    </source>
</evidence>
<dbReference type="AlphaFoldDB" id="Q95WX5"/>
<dbReference type="EMBL" id="AF278574">
    <property type="protein sequence ID" value="AAK97827.1"/>
    <property type="molecule type" value="mRNA"/>
</dbReference>
<evidence type="ECO:0000313" key="2">
    <source>
        <dbReference type="EMBL" id="AAK97827.1"/>
    </source>
</evidence>
<organism evidence="2">
    <name type="scientific">Ixodes scapularis</name>
    <name type="common">Black-legged tick</name>
    <name type="synonym">Deer tick</name>
    <dbReference type="NCBI Taxonomy" id="6945"/>
    <lineage>
        <taxon>Eukaryota</taxon>
        <taxon>Metazoa</taxon>
        <taxon>Ecdysozoa</taxon>
        <taxon>Arthropoda</taxon>
        <taxon>Chelicerata</taxon>
        <taxon>Arachnida</taxon>
        <taxon>Acari</taxon>
        <taxon>Parasitiformes</taxon>
        <taxon>Ixodida</taxon>
        <taxon>Ixodoidea</taxon>
        <taxon>Ixodidae</taxon>
        <taxon>Ixodinae</taxon>
        <taxon>Ixodes</taxon>
    </lineage>
</organism>
<protein>
    <submittedName>
        <fullName evidence="2">Salp9</fullName>
    </submittedName>
</protein>